<evidence type="ECO:0000313" key="2">
    <source>
        <dbReference type="Proteomes" id="UP000805193"/>
    </source>
</evidence>
<evidence type="ECO:0000313" key="1">
    <source>
        <dbReference type="EMBL" id="KAG0438899.1"/>
    </source>
</evidence>
<organism evidence="1 2">
    <name type="scientific">Ixodes persulcatus</name>
    <name type="common">Taiga tick</name>
    <dbReference type="NCBI Taxonomy" id="34615"/>
    <lineage>
        <taxon>Eukaryota</taxon>
        <taxon>Metazoa</taxon>
        <taxon>Ecdysozoa</taxon>
        <taxon>Arthropoda</taxon>
        <taxon>Chelicerata</taxon>
        <taxon>Arachnida</taxon>
        <taxon>Acari</taxon>
        <taxon>Parasitiformes</taxon>
        <taxon>Ixodida</taxon>
        <taxon>Ixodoidea</taxon>
        <taxon>Ixodidae</taxon>
        <taxon>Ixodinae</taxon>
        <taxon>Ixodes</taxon>
    </lineage>
</organism>
<protein>
    <submittedName>
        <fullName evidence="1">Uncharacterized protein</fullName>
    </submittedName>
</protein>
<gene>
    <name evidence="1" type="ORF">HPB47_016830</name>
</gene>
<reference evidence="1 2" key="1">
    <citation type="journal article" date="2020" name="Cell">
        <title>Large-Scale Comparative Analyses of Tick Genomes Elucidate Their Genetic Diversity and Vector Capacities.</title>
        <authorList>
            <consortium name="Tick Genome and Microbiome Consortium (TIGMIC)"/>
            <person name="Jia N."/>
            <person name="Wang J."/>
            <person name="Shi W."/>
            <person name="Du L."/>
            <person name="Sun Y."/>
            <person name="Zhan W."/>
            <person name="Jiang J.F."/>
            <person name="Wang Q."/>
            <person name="Zhang B."/>
            <person name="Ji P."/>
            <person name="Bell-Sakyi L."/>
            <person name="Cui X.M."/>
            <person name="Yuan T.T."/>
            <person name="Jiang B.G."/>
            <person name="Yang W.F."/>
            <person name="Lam T.T."/>
            <person name="Chang Q.C."/>
            <person name="Ding S.J."/>
            <person name="Wang X.J."/>
            <person name="Zhu J.G."/>
            <person name="Ruan X.D."/>
            <person name="Zhao L."/>
            <person name="Wei J.T."/>
            <person name="Ye R.Z."/>
            <person name="Que T.C."/>
            <person name="Du C.H."/>
            <person name="Zhou Y.H."/>
            <person name="Cheng J.X."/>
            <person name="Dai P.F."/>
            <person name="Guo W.B."/>
            <person name="Han X.H."/>
            <person name="Huang E.J."/>
            <person name="Li L.F."/>
            <person name="Wei W."/>
            <person name="Gao Y.C."/>
            <person name="Liu J.Z."/>
            <person name="Shao H.Z."/>
            <person name="Wang X."/>
            <person name="Wang C.C."/>
            <person name="Yang T.C."/>
            <person name="Huo Q.B."/>
            <person name="Li W."/>
            <person name="Chen H.Y."/>
            <person name="Chen S.E."/>
            <person name="Zhou L.G."/>
            <person name="Ni X.B."/>
            <person name="Tian J.H."/>
            <person name="Sheng Y."/>
            <person name="Liu T."/>
            <person name="Pan Y.S."/>
            <person name="Xia L.Y."/>
            <person name="Li J."/>
            <person name="Zhao F."/>
            <person name="Cao W.C."/>
        </authorList>
    </citation>
    <scope>NUCLEOTIDE SEQUENCE [LARGE SCALE GENOMIC DNA]</scope>
    <source>
        <strain evidence="1">Iper-2018</strain>
    </source>
</reference>
<dbReference type="EMBL" id="JABSTQ010005637">
    <property type="protein sequence ID" value="KAG0438899.1"/>
    <property type="molecule type" value="Genomic_DNA"/>
</dbReference>
<sequence length="91" mass="9210">MMARVGTCERTSGGGRASSYVPAGLPPPPPPIWTVHGTLSPSYAVGGGSYGGLAGPVPTVVSLSDTRTTTTLPAGGRHSPAQHAYYEIMVS</sequence>
<dbReference type="Proteomes" id="UP000805193">
    <property type="component" value="Unassembled WGS sequence"/>
</dbReference>
<name>A0AC60QPW3_IXOPE</name>
<keyword evidence="2" id="KW-1185">Reference proteome</keyword>
<proteinExistence type="predicted"/>
<accession>A0AC60QPW3</accession>
<comment type="caution">
    <text evidence="1">The sequence shown here is derived from an EMBL/GenBank/DDBJ whole genome shotgun (WGS) entry which is preliminary data.</text>
</comment>